<dbReference type="Gene3D" id="3.30.43.10">
    <property type="entry name" value="Uridine Diphospho-n-acetylenolpyruvylglucosamine Reductase, domain 2"/>
    <property type="match status" value="1"/>
</dbReference>
<dbReference type="SUPFAM" id="SSF55103">
    <property type="entry name" value="FAD-linked oxidases, C-terminal domain"/>
    <property type="match status" value="1"/>
</dbReference>
<dbReference type="InterPro" id="IPR016167">
    <property type="entry name" value="FAD-bd_PCMH_sub1"/>
</dbReference>
<dbReference type="InterPro" id="IPR006093">
    <property type="entry name" value="Oxy_OxRdtase_FAD_BS"/>
</dbReference>
<protein>
    <recommendedName>
        <fullName evidence="3">cytokinin dehydrogenase</fullName>
        <ecNumber evidence="3">1.5.99.12</ecNumber>
    </recommendedName>
</protein>
<keyword evidence="4" id="KW-0285">Flavoprotein</keyword>
<accession>A0A484KU58</accession>
<evidence type="ECO:0000313" key="10">
    <source>
        <dbReference type="Proteomes" id="UP000595140"/>
    </source>
</evidence>
<comment type="similarity">
    <text evidence="2">Belongs to the oxygen-dependent FAD-linked oxidoreductase family.</text>
</comment>
<reference evidence="9 10" key="1">
    <citation type="submission" date="2018-04" db="EMBL/GenBank/DDBJ databases">
        <authorList>
            <person name="Vogel A."/>
        </authorList>
    </citation>
    <scope>NUCLEOTIDE SEQUENCE [LARGE SCALE GENOMIC DNA]</scope>
</reference>
<dbReference type="PROSITE" id="PS00862">
    <property type="entry name" value="OX2_COVAL_FAD"/>
    <property type="match status" value="1"/>
</dbReference>
<dbReference type="OrthoDB" id="415825at2759"/>
<dbReference type="Proteomes" id="UP000595140">
    <property type="component" value="Unassembled WGS sequence"/>
</dbReference>
<dbReference type="InterPro" id="IPR016164">
    <property type="entry name" value="FAD-linked_Oxase-like_C"/>
</dbReference>
<evidence type="ECO:0000256" key="6">
    <source>
        <dbReference type="ARBA" id="ARBA00023002"/>
    </source>
</evidence>
<dbReference type="SUPFAM" id="SSF56176">
    <property type="entry name" value="FAD-binding/transporter-associated domain-like"/>
    <property type="match status" value="1"/>
</dbReference>
<evidence type="ECO:0000256" key="7">
    <source>
        <dbReference type="ARBA" id="ARBA00048224"/>
    </source>
</evidence>
<name>A0A484KU58_9ASTE</name>
<dbReference type="InterPro" id="IPR016166">
    <property type="entry name" value="FAD-bd_PCMH"/>
</dbReference>
<dbReference type="AlphaFoldDB" id="A0A484KU58"/>
<keyword evidence="6" id="KW-0560">Oxidoreductase</keyword>
<evidence type="ECO:0000256" key="1">
    <source>
        <dbReference type="ARBA" id="ARBA00001974"/>
    </source>
</evidence>
<dbReference type="InterPro" id="IPR036318">
    <property type="entry name" value="FAD-bd_PCMH-like_sf"/>
</dbReference>
<dbReference type="GO" id="GO:0071949">
    <property type="term" value="F:FAD binding"/>
    <property type="evidence" value="ECO:0007669"/>
    <property type="project" value="InterPro"/>
</dbReference>
<dbReference type="InterPro" id="IPR006094">
    <property type="entry name" value="Oxid_FAD_bind_N"/>
</dbReference>
<dbReference type="Pfam" id="PF01565">
    <property type="entry name" value="FAD_binding_4"/>
    <property type="match status" value="1"/>
</dbReference>
<evidence type="ECO:0000256" key="4">
    <source>
        <dbReference type="ARBA" id="ARBA00022630"/>
    </source>
</evidence>
<gene>
    <name evidence="9" type="ORF">CCAM_LOCUS9894</name>
</gene>
<keyword evidence="10" id="KW-1185">Reference proteome</keyword>
<evidence type="ECO:0000256" key="2">
    <source>
        <dbReference type="ARBA" id="ARBA00005466"/>
    </source>
</evidence>
<comment type="cofactor">
    <cofactor evidence="1">
        <name>FAD</name>
        <dbReference type="ChEBI" id="CHEBI:57692"/>
    </cofactor>
</comment>
<feature type="domain" description="FAD-binding PCMH-type" evidence="8">
    <location>
        <begin position="73"/>
        <end position="249"/>
    </location>
</feature>
<dbReference type="EMBL" id="OOIL02000669">
    <property type="protein sequence ID" value="VFQ68118.1"/>
    <property type="molecule type" value="Genomic_DNA"/>
</dbReference>
<sequence length="529" mass="59010">MASRGSFTAPSSFVSTASRGSLSGKREWDRLRHPRPWNSAIPKAIRSLGIAADKFRVDPHATTAASTDFGGRVHEAPAAVLDPTCIDDIIDLVRFSYSLPSPFAVAARGHGHSVSGQATARDGVVVNMGAHSGGTSIRVCPSGCYADVGSGELWIDVLRACLAHGVTPVSWTDYLYLTVGGTLSNAGISGQMFRYGPQISNVLELDVITGKGELITCSKDMNSDLFFAVLGGLGQFGIITRARIVLEEAPTRARWVRLLYDDFSKFTRDQEHLISINNNNGLDYLEGSLIINHDSSRINNWRSSSSFFSPSDRSRVAPLLSSNPVIYCLDAVRYCHDEDVRNTDDVLAWLTKGLGFASGMVFHKDMTYFDFLNRVTCRELEPQDNGLWKASHPWLNLFVPKSRISDFNSGVFQDIILKHKIRDPILVYPTTTKTWDDRMSAVTPEEEIFYCVGLLYSCDAKDGERLDGVNKEIIKYCEEAGIKMKQYLPSFQTKQEWMKHFGKKWNNFQENKARFDPKMILSPGQRIFN</sequence>
<dbReference type="InterPro" id="IPR015345">
    <property type="entry name" value="Cytokinin_DH_FAD/cytokin-bd"/>
</dbReference>
<dbReference type="InterPro" id="IPR050432">
    <property type="entry name" value="FAD-linked_Oxidoreductases_BP"/>
</dbReference>
<dbReference type="EC" id="1.5.99.12" evidence="3"/>
<dbReference type="PANTHER" id="PTHR13878">
    <property type="entry name" value="GULONOLACTONE OXIDASE"/>
    <property type="match status" value="1"/>
</dbReference>
<dbReference type="GO" id="GO:0009690">
    <property type="term" value="P:cytokinin metabolic process"/>
    <property type="evidence" value="ECO:0007669"/>
    <property type="project" value="InterPro"/>
</dbReference>
<dbReference type="PROSITE" id="PS51387">
    <property type="entry name" value="FAD_PCMH"/>
    <property type="match status" value="1"/>
</dbReference>
<evidence type="ECO:0000313" key="9">
    <source>
        <dbReference type="EMBL" id="VFQ68118.1"/>
    </source>
</evidence>
<dbReference type="InterPro" id="IPR016169">
    <property type="entry name" value="FAD-bd_PCMH_sub2"/>
</dbReference>
<dbReference type="GO" id="GO:0019139">
    <property type="term" value="F:cytokinin dehydrogenase activity"/>
    <property type="evidence" value="ECO:0007669"/>
    <property type="project" value="UniProtKB-EC"/>
</dbReference>
<evidence type="ECO:0000256" key="5">
    <source>
        <dbReference type="ARBA" id="ARBA00022827"/>
    </source>
</evidence>
<evidence type="ECO:0000256" key="3">
    <source>
        <dbReference type="ARBA" id="ARBA00011928"/>
    </source>
</evidence>
<dbReference type="Gene3D" id="3.40.462.10">
    <property type="entry name" value="FAD-linked oxidases, C-terminal domain"/>
    <property type="match status" value="1"/>
</dbReference>
<dbReference type="InterPro" id="IPR016170">
    <property type="entry name" value="Cytok_DH_C_sf"/>
</dbReference>
<evidence type="ECO:0000259" key="8">
    <source>
        <dbReference type="PROSITE" id="PS51387"/>
    </source>
</evidence>
<dbReference type="Gene3D" id="3.30.465.10">
    <property type="match status" value="1"/>
</dbReference>
<proteinExistence type="inferred from homology"/>
<organism evidence="9 10">
    <name type="scientific">Cuscuta campestris</name>
    <dbReference type="NCBI Taxonomy" id="132261"/>
    <lineage>
        <taxon>Eukaryota</taxon>
        <taxon>Viridiplantae</taxon>
        <taxon>Streptophyta</taxon>
        <taxon>Embryophyta</taxon>
        <taxon>Tracheophyta</taxon>
        <taxon>Spermatophyta</taxon>
        <taxon>Magnoliopsida</taxon>
        <taxon>eudicotyledons</taxon>
        <taxon>Gunneridae</taxon>
        <taxon>Pentapetalae</taxon>
        <taxon>asterids</taxon>
        <taxon>lamiids</taxon>
        <taxon>Solanales</taxon>
        <taxon>Convolvulaceae</taxon>
        <taxon>Cuscuteae</taxon>
        <taxon>Cuscuta</taxon>
        <taxon>Cuscuta subgen. Grammica</taxon>
        <taxon>Cuscuta sect. Cleistogrammica</taxon>
    </lineage>
</organism>
<dbReference type="PANTHER" id="PTHR13878:SF127">
    <property type="entry name" value="CYTOKININ DEHYDROGENASE 3"/>
    <property type="match status" value="1"/>
</dbReference>
<keyword evidence="5" id="KW-0274">FAD</keyword>
<dbReference type="Pfam" id="PF09265">
    <property type="entry name" value="Cytokin-bind"/>
    <property type="match status" value="1"/>
</dbReference>
<comment type="catalytic activity">
    <reaction evidence="7">
        <text>N(6)-dimethylallyladenine + A + H2O = 3-methyl-2-butenal + adenine + AH2</text>
        <dbReference type="Rhea" id="RHEA:13625"/>
        <dbReference type="ChEBI" id="CHEBI:13193"/>
        <dbReference type="ChEBI" id="CHEBI:15377"/>
        <dbReference type="ChEBI" id="CHEBI:15825"/>
        <dbReference type="ChEBI" id="CHEBI:16708"/>
        <dbReference type="ChEBI" id="CHEBI:17499"/>
        <dbReference type="ChEBI" id="CHEBI:17660"/>
        <dbReference type="EC" id="1.5.99.12"/>
    </reaction>
</comment>